<reference evidence="4 5" key="1">
    <citation type="journal article" date="2016" name="Front. Microbiol.">
        <title>Genomic Resource of Rice Seed Associated Bacteria.</title>
        <authorList>
            <person name="Midha S."/>
            <person name="Bansal K."/>
            <person name="Sharma S."/>
            <person name="Kumar N."/>
            <person name="Patil P.P."/>
            <person name="Chaudhry V."/>
            <person name="Patil P.B."/>
        </authorList>
    </citation>
    <scope>NUCLEOTIDE SEQUENCE [LARGE SCALE GENOMIC DNA]</scope>
    <source>
        <strain evidence="4 5">RSA3</strain>
    </source>
</reference>
<feature type="signal peptide" evidence="2">
    <location>
        <begin position="1"/>
        <end position="29"/>
    </location>
</feature>
<evidence type="ECO:0000256" key="2">
    <source>
        <dbReference type="SAM" id="SignalP"/>
    </source>
</evidence>
<evidence type="ECO:0000313" key="5">
    <source>
        <dbReference type="Proteomes" id="UP000072189"/>
    </source>
</evidence>
<dbReference type="PROSITE" id="PS51257">
    <property type="entry name" value="PROKAR_LIPOPROTEIN"/>
    <property type="match status" value="1"/>
</dbReference>
<name>A0A147F6B9_MICTE</name>
<comment type="caution">
    <text evidence="4">The sequence shown here is derived from an EMBL/GenBank/DDBJ whole genome shotgun (WGS) entry which is preliminary data.</text>
</comment>
<feature type="compositionally biased region" description="Low complexity" evidence="1">
    <location>
        <begin position="37"/>
        <end position="58"/>
    </location>
</feature>
<feature type="domain" description="DUF6993" evidence="3">
    <location>
        <begin position="84"/>
        <end position="161"/>
    </location>
</feature>
<proteinExistence type="predicted"/>
<dbReference type="InterPro" id="IPR054262">
    <property type="entry name" value="DUF6993"/>
</dbReference>
<feature type="chain" id="PRO_5038347489" description="DUF6993 domain-containing protein" evidence="2">
    <location>
        <begin position="30"/>
        <end position="167"/>
    </location>
</feature>
<feature type="region of interest" description="Disordered" evidence="1">
    <location>
        <begin position="30"/>
        <end position="65"/>
    </location>
</feature>
<gene>
    <name evidence="4" type="ORF">RSA3_11255</name>
</gene>
<evidence type="ECO:0000259" key="3">
    <source>
        <dbReference type="Pfam" id="PF22504"/>
    </source>
</evidence>
<evidence type="ECO:0000313" key="4">
    <source>
        <dbReference type="EMBL" id="KTS10864.1"/>
    </source>
</evidence>
<evidence type="ECO:0000256" key="1">
    <source>
        <dbReference type="SAM" id="MobiDB-lite"/>
    </source>
</evidence>
<dbReference type="AlphaFoldDB" id="A0A147F6B9"/>
<organism evidence="4 5">
    <name type="scientific">Microbacterium testaceum</name>
    <name type="common">Aureobacterium testaceum</name>
    <name type="synonym">Brevibacterium testaceum</name>
    <dbReference type="NCBI Taxonomy" id="2033"/>
    <lineage>
        <taxon>Bacteria</taxon>
        <taxon>Bacillati</taxon>
        <taxon>Actinomycetota</taxon>
        <taxon>Actinomycetes</taxon>
        <taxon>Micrococcales</taxon>
        <taxon>Microbacteriaceae</taxon>
        <taxon>Microbacterium</taxon>
    </lineage>
</organism>
<sequence>MERVSRPSGRLLAPAALVALLALSGCTGASPEPAPAPATSAPVDSSAPTSSPTAAPAPTLEPNGSAADNLPYFSQIVAGVAGGPNPVSGRAYIDALVQGGFDKAAMQVTQDESTIGNPAESIEFSVRWGDQCLVGQVGPSIGAPVSTVLPGLSSGGCLIGQTRPIDW</sequence>
<dbReference type="Pfam" id="PF22504">
    <property type="entry name" value="DUF6993"/>
    <property type="match status" value="1"/>
</dbReference>
<protein>
    <recommendedName>
        <fullName evidence="3">DUF6993 domain-containing protein</fullName>
    </recommendedName>
</protein>
<dbReference type="Proteomes" id="UP000072189">
    <property type="component" value="Unassembled WGS sequence"/>
</dbReference>
<keyword evidence="2" id="KW-0732">Signal</keyword>
<accession>A0A147F6B9</accession>
<dbReference type="PATRIC" id="fig|2033.5.peg.1663"/>
<dbReference type="EMBL" id="LDRV01000069">
    <property type="protein sequence ID" value="KTS10864.1"/>
    <property type="molecule type" value="Genomic_DNA"/>
</dbReference>